<dbReference type="GO" id="GO:0005524">
    <property type="term" value="F:ATP binding"/>
    <property type="evidence" value="ECO:0007669"/>
    <property type="project" value="UniProtKB-KW"/>
</dbReference>
<name>A0A1M6JXR9_9FIRM</name>
<evidence type="ECO:0000256" key="3">
    <source>
        <dbReference type="ARBA" id="ARBA00022840"/>
    </source>
</evidence>
<dbReference type="SUPFAM" id="SSF52540">
    <property type="entry name" value="P-loop containing nucleoside triphosphate hydrolases"/>
    <property type="match status" value="1"/>
</dbReference>
<evidence type="ECO:0000256" key="1">
    <source>
        <dbReference type="ARBA" id="ARBA00022448"/>
    </source>
</evidence>
<dbReference type="GO" id="GO:0022857">
    <property type="term" value="F:transmembrane transporter activity"/>
    <property type="evidence" value="ECO:0007669"/>
    <property type="project" value="TreeGrafter"/>
</dbReference>
<dbReference type="STRING" id="1121322.SAMN02745136_00246"/>
<dbReference type="GO" id="GO:0016887">
    <property type="term" value="F:ATP hydrolysis activity"/>
    <property type="evidence" value="ECO:0007669"/>
    <property type="project" value="InterPro"/>
</dbReference>
<dbReference type="InterPro" id="IPR015854">
    <property type="entry name" value="ABC_transpr_LolD-like"/>
</dbReference>
<dbReference type="PROSITE" id="PS00211">
    <property type="entry name" value="ABC_TRANSPORTER_1"/>
    <property type="match status" value="1"/>
</dbReference>
<dbReference type="Proteomes" id="UP000184386">
    <property type="component" value="Unassembled WGS sequence"/>
</dbReference>
<dbReference type="PROSITE" id="PS50893">
    <property type="entry name" value="ABC_TRANSPORTER_2"/>
    <property type="match status" value="1"/>
</dbReference>
<keyword evidence="3 5" id="KW-0067">ATP-binding</keyword>
<dbReference type="EMBL" id="FRAC01000006">
    <property type="protein sequence ID" value="SHJ51453.1"/>
    <property type="molecule type" value="Genomic_DNA"/>
</dbReference>
<dbReference type="InterPro" id="IPR003439">
    <property type="entry name" value="ABC_transporter-like_ATP-bd"/>
</dbReference>
<evidence type="ECO:0000259" key="4">
    <source>
        <dbReference type="PROSITE" id="PS50893"/>
    </source>
</evidence>
<dbReference type="AlphaFoldDB" id="A0A1M6JXR9"/>
<dbReference type="OrthoDB" id="9802264at2"/>
<dbReference type="SMART" id="SM00382">
    <property type="entry name" value="AAA"/>
    <property type="match status" value="1"/>
</dbReference>
<accession>A0A1M6JXR9</accession>
<evidence type="ECO:0000256" key="2">
    <source>
        <dbReference type="ARBA" id="ARBA00022741"/>
    </source>
</evidence>
<proteinExistence type="predicted"/>
<dbReference type="InterPro" id="IPR017911">
    <property type="entry name" value="MacB-like_ATP-bd"/>
</dbReference>
<dbReference type="PANTHER" id="PTHR24220:SF662">
    <property type="entry name" value="ABC TRANSPORTER ATP-BINDING PROTEIN"/>
    <property type="match status" value="1"/>
</dbReference>
<keyword evidence="2" id="KW-0547">Nucleotide-binding</keyword>
<dbReference type="GO" id="GO:0005886">
    <property type="term" value="C:plasma membrane"/>
    <property type="evidence" value="ECO:0007669"/>
    <property type="project" value="TreeGrafter"/>
</dbReference>
<keyword evidence="1" id="KW-0813">Transport</keyword>
<dbReference type="RefSeq" id="WP_073272101.1">
    <property type="nucleotide sequence ID" value="NZ_FRAC01000006.1"/>
</dbReference>
<keyword evidence="6" id="KW-1185">Reference proteome</keyword>
<evidence type="ECO:0000313" key="5">
    <source>
        <dbReference type="EMBL" id="SHJ51453.1"/>
    </source>
</evidence>
<gene>
    <name evidence="5" type="ORF">SAMN02745136_00246</name>
</gene>
<dbReference type="InterPro" id="IPR017871">
    <property type="entry name" value="ABC_transporter-like_CS"/>
</dbReference>
<protein>
    <submittedName>
        <fullName evidence="5">Putative ABC transport system ATP-binding protein</fullName>
    </submittedName>
</protein>
<dbReference type="PANTHER" id="PTHR24220">
    <property type="entry name" value="IMPORT ATP-BINDING PROTEIN"/>
    <property type="match status" value="1"/>
</dbReference>
<dbReference type="Gene3D" id="3.40.50.300">
    <property type="entry name" value="P-loop containing nucleotide triphosphate hydrolases"/>
    <property type="match status" value="1"/>
</dbReference>
<organism evidence="5 6">
    <name type="scientific">Anaerocolumna jejuensis DSM 15929</name>
    <dbReference type="NCBI Taxonomy" id="1121322"/>
    <lineage>
        <taxon>Bacteria</taxon>
        <taxon>Bacillati</taxon>
        <taxon>Bacillota</taxon>
        <taxon>Clostridia</taxon>
        <taxon>Lachnospirales</taxon>
        <taxon>Lachnospiraceae</taxon>
        <taxon>Anaerocolumna</taxon>
    </lineage>
</organism>
<dbReference type="InterPro" id="IPR027417">
    <property type="entry name" value="P-loop_NTPase"/>
</dbReference>
<dbReference type="Pfam" id="PF00005">
    <property type="entry name" value="ABC_tran"/>
    <property type="match status" value="1"/>
</dbReference>
<reference evidence="5 6" key="1">
    <citation type="submission" date="2016-11" db="EMBL/GenBank/DDBJ databases">
        <authorList>
            <person name="Jaros S."/>
            <person name="Januszkiewicz K."/>
            <person name="Wedrychowicz H."/>
        </authorList>
    </citation>
    <scope>NUCLEOTIDE SEQUENCE [LARGE SCALE GENOMIC DNA]</scope>
    <source>
        <strain evidence="5 6">DSM 15929</strain>
    </source>
</reference>
<dbReference type="CDD" id="cd03255">
    <property type="entry name" value="ABC_MJ0796_LolCDE_FtsE"/>
    <property type="match status" value="1"/>
</dbReference>
<sequence>MLELQNITKYYKHSVNSNPAVNHVNLLVKEKDFISVIGPSGSGKSTLFHIITGLLKPSEGIVALDGKELTTLKKKDIFLAEQISFIMQGQNLLTNFTVEDNLYFPLYLAGIKGDYRERVREVLELVGLYGAVSSYPDRLSGGELRRIAIARALMQKPRILIADEPTSNLDTANAIKVMELFRKINEEGTALLISTHDERFLPYSKSIYRMEMGNLALL</sequence>
<feature type="domain" description="ABC transporter" evidence="4">
    <location>
        <begin position="2"/>
        <end position="218"/>
    </location>
</feature>
<evidence type="ECO:0000313" key="6">
    <source>
        <dbReference type="Proteomes" id="UP000184386"/>
    </source>
</evidence>
<dbReference type="InterPro" id="IPR003593">
    <property type="entry name" value="AAA+_ATPase"/>
</dbReference>